<organism evidence="1 2">
    <name type="scientific">Zophobas morio</name>
    <dbReference type="NCBI Taxonomy" id="2755281"/>
    <lineage>
        <taxon>Eukaryota</taxon>
        <taxon>Metazoa</taxon>
        <taxon>Ecdysozoa</taxon>
        <taxon>Arthropoda</taxon>
        <taxon>Hexapoda</taxon>
        <taxon>Insecta</taxon>
        <taxon>Pterygota</taxon>
        <taxon>Neoptera</taxon>
        <taxon>Endopterygota</taxon>
        <taxon>Coleoptera</taxon>
        <taxon>Polyphaga</taxon>
        <taxon>Cucujiformia</taxon>
        <taxon>Tenebrionidae</taxon>
        <taxon>Zophobas</taxon>
    </lineage>
</organism>
<evidence type="ECO:0000313" key="2">
    <source>
        <dbReference type="Proteomes" id="UP001168821"/>
    </source>
</evidence>
<evidence type="ECO:0000313" key="1">
    <source>
        <dbReference type="EMBL" id="KAJ3646104.1"/>
    </source>
</evidence>
<keyword evidence="2" id="KW-1185">Reference proteome</keyword>
<reference evidence="1" key="1">
    <citation type="journal article" date="2023" name="G3 (Bethesda)">
        <title>Whole genome assemblies of Zophobas morio and Tenebrio molitor.</title>
        <authorList>
            <person name="Kaur S."/>
            <person name="Stinson S.A."/>
            <person name="diCenzo G.C."/>
        </authorList>
    </citation>
    <scope>NUCLEOTIDE SEQUENCE</scope>
    <source>
        <strain evidence="1">QUZm001</strain>
    </source>
</reference>
<comment type="caution">
    <text evidence="1">The sequence shown here is derived from an EMBL/GenBank/DDBJ whole genome shotgun (WGS) entry which is preliminary data.</text>
</comment>
<sequence>MRTLHNEDETLSDGHDDEIVTSERQLLVTANIHLPPKNETRNTKQKNVPITKVTDEGTVGFTEVQYKKKKRTRNLLAGAGQGATSGFLKAIEKNFNYFVTGLHPETTADDIKEHLH</sequence>
<protein>
    <submittedName>
        <fullName evidence="1">Uncharacterized protein</fullName>
    </submittedName>
</protein>
<dbReference type="EMBL" id="JALNTZ010000007">
    <property type="protein sequence ID" value="KAJ3646104.1"/>
    <property type="molecule type" value="Genomic_DNA"/>
</dbReference>
<proteinExistence type="predicted"/>
<dbReference type="AlphaFoldDB" id="A0AA38M7M1"/>
<name>A0AA38M7M1_9CUCU</name>
<dbReference type="Proteomes" id="UP001168821">
    <property type="component" value="Unassembled WGS sequence"/>
</dbReference>
<gene>
    <name evidence="1" type="ORF">Zmor_023711</name>
</gene>
<accession>A0AA38M7M1</accession>